<gene>
    <name evidence="1" type="ORF">F6R98_20525</name>
</gene>
<proteinExistence type="predicted"/>
<dbReference type="Proteomes" id="UP000325755">
    <property type="component" value="Chromosome"/>
</dbReference>
<dbReference type="KEGG" id="mmob:F6R98_20525"/>
<keyword evidence="2" id="KW-1185">Reference proteome</keyword>
<dbReference type="RefSeq" id="WP_153250685.1">
    <property type="nucleotide sequence ID" value="NZ_CP044205.1"/>
</dbReference>
<dbReference type="AlphaFoldDB" id="A0A5Q0BLS3"/>
<sequence length="93" mass="10090">MPLSVKYGARYHLNIAGVALEDSTQIDGKSQAVMAVRGTRRLKNDIGEDRLIKPGTPCYAIDHSTVSASSDRGECPLVGTYAGMVRRLNPQDE</sequence>
<dbReference type="InParanoid" id="A0A5Q0BLS3"/>
<evidence type="ECO:0000313" key="1">
    <source>
        <dbReference type="EMBL" id="QFY44720.1"/>
    </source>
</evidence>
<dbReference type="EMBL" id="CP044205">
    <property type="protein sequence ID" value="QFY44720.1"/>
    <property type="molecule type" value="Genomic_DNA"/>
</dbReference>
<accession>A0A5Q0BLS3</accession>
<name>A0A5Q0BLS3_9GAMM</name>
<organism evidence="1 2">
    <name type="scientific">Candidatus Methylospira mobilis</name>
    <dbReference type="NCBI Taxonomy" id="1808979"/>
    <lineage>
        <taxon>Bacteria</taxon>
        <taxon>Pseudomonadati</taxon>
        <taxon>Pseudomonadota</taxon>
        <taxon>Gammaproteobacteria</taxon>
        <taxon>Methylococcales</taxon>
        <taxon>Methylococcaceae</taxon>
        <taxon>Candidatus Methylospira</taxon>
    </lineage>
</organism>
<evidence type="ECO:0000313" key="2">
    <source>
        <dbReference type="Proteomes" id="UP000325755"/>
    </source>
</evidence>
<reference evidence="1 2" key="1">
    <citation type="submission" date="2019-09" db="EMBL/GenBank/DDBJ databases">
        <title>Ecophysiology of the spiral-shaped methanotroph Methylospira mobilis as revealed by the complete genome sequence.</title>
        <authorList>
            <person name="Oshkin I.Y."/>
            <person name="Dedysh S.N."/>
            <person name="Miroshnikov K."/>
            <person name="Danilova O.V."/>
            <person name="Hakobyan A."/>
            <person name="Liesack W."/>
        </authorList>
    </citation>
    <scope>NUCLEOTIDE SEQUENCE [LARGE SCALE GENOMIC DNA]</scope>
    <source>
        <strain evidence="1 2">Shm1</strain>
    </source>
</reference>
<protein>
    <submittedName>
        <fullName evidence="1">Uncharacterized protein</fullName>
    </submittedName>
</protein>